<organism evidence="8 9">
    <name type="scientific">Candidatus Thiomargarita nelsonii</name>
    <dbReference type="NCBI Taxonomy" id="1003181"/>
    <lineage>
        <taxon>Bacteria</taxon>
        <taxon>Pseudomonadati</taxon>
        <taxon>Pseudomonadota</taxon>
        <taxon>Gammaproteobacteria</taxon>
        <taxon>Thiotrichales</taxon>
        <taxon>Thiotrichaceae</taxon>
        <taxon>Thiomargarita</taxon>
    </lineage>
</organism>
<keyword evidence="6" id="KW-0472">Membrane</keyword>
<feature type="transmembrane region" description="Helical" evidence="6">
    <location>
        <begin position="505"/>
        <end position="529"/>
    </location>
</feature>
<sequence length="531" mass="58656">MDLKTGWQIALQIVQALQLAHDKDIYHLDLKPANLLLKDSPSAVPLKISDFSLSTLAPSLQQEALTRQNQAGLTQFGQAVMETLHYVPPEQQAYTEYDKPSARSDVYAFGATMYHLWTGLSPRRFSEKNLPKVPGLPELLFDCVEELPNKRPESARQLLNRLKAIKESQEKRRKDNKVGQPAPQKRDSAVQVDDLNGKTAQAAKKRIQVDKKVETIALDKPISLDNQALKAYDNVTQGDDKAWQTAREQKTESAFGGHLKGQRIPDKPITEKQESAEKVNDNTQTKQLLSPLNPLDHLRLLWWTLVMPQQLSNYQQLAEENEKSVGKWLLSTLIWLSLLMPILALGLELLPHSAKAWGSETYMMLSALLVVCWLLTGWLGDIDNEKAFHLALFMAFCVGSFIAFSIVFGMTVAMTVAMVIGVAILVVGGVTTAMASIFTVSIVGQVAIGMTAGVVFGLSFGLFPLVASLVAGIVAFGLVVALAGDVEGSIREGVDTGIPSRFAHFTFLLLLTSYLFLFAYCFLGGWWLLTR</sequence>
<feature type="transmembrane region" description="Helical" evidence="6">
    <location>
        <begin position="392"/>
        <end position="425"/>
    </location>
</feature>
<dbReference type="Proteomes" id="UP000076962">
    <property type="component" value="Unassembled WGS sequence"/>
</dbReference>
<protein>
    <submittedName>
        <fullName evidence="8">Membrane protein containing Serine/threonine protein kinase-related domain protein</fullName>
        <ecNumber evidence="8">2.7.-.-</ecNumber>
    </submittedName>
</protein>
<keyword evidence="2" id="KW-0547">Nucleotide-binding</keyword>
<feature type="compositionally biased region" description="Basic and acidic residues" evidence="5">
    <location>
        <begin position="263"/>
        <end position="280"/>
    </location>
</feature>
<dbReference type="EMBL" id="LUTY01001078">
    <property type="protein sequence ID" value="OAD22243.1"/>
    <property type="molecule type" value="Genomic_DNA"/>
</dbReference>
<keyword evidence="6" id="KW-1133">Transmembrane helix</keyword>
<dbReference type="InterPro" id="IPR000719">
    <property type="entry name" value="Prot_kinase_dom"/>
</dbReference>
<dbReference type="InterPro" id="IPR008271">
    <property type="entry name" value="Ser/Thr_kinase_AS"/>
</dbReference>
<dbReference type="InterPro" id="IPR011009">
    <property type="entry name" value="Kinase-like_dom_sf"/>
</dbReference>
<keyword evidence="4" id="KW-0067">ATP-binding</keyword>
<accession>A0A176S2G9</accession>
<dbReference type="PROSITE" id="PS00108">
    <property type="entry name" value="PROTEIN_KINASE_ST"/>
    <property type="match status" value="1"/>
</dbReference>
<dbReference type="Gene3D" id="1.10.510.10">
    <property type="entry name" value="Transferase(Phosphotransferase) domain 1"/>
    <property type="match status" value="1"/>
</dbReference>
<evidence type="ECO:0000256" key="5">
    <source>
        <dbReference type="SAM" id="MobiDB-lite"/>
    </source>
</evidence>
<feature type="domain" description="Protein kinase" evidence="7">
    <location>
        <begin position="1"/>
        <end position="199"/>
    </location>
</feature>
<feature type="compositionally biased region" description="Basic and acidic residues" evidence="5">
    <location>
        <begin position="165"/>
        <end position="177"/>
    </location>
</feature>
<feature type="transmembrane region" description="Helical" evidence="6">
    <location>
        <begin position="328"/>
        <end position="350"/>
    </location>
</feature>
<feature type="region of interest" description="Disordered" evidence="5">
    <location>
        <begin position="165"/>
        <end position="202"/>
    </location>
</feature>
<evidence type="ECO:0000256" key="6">
    <source>
        <dbReference type="SAM" id="Phobius"/>
    </source>
</evidence>
<feature type="region of interest" description="Disordered" evidence="5">
    <location>
        <begin position="251"/>
        <end position="284"/>
    </location>
</feature>
<dbReference type="SMART" id="SM00220">
    <property type="entry name" value="S_TKc"/>
    <property type="match status" value="1"/>
</dbReference>
<evidence type="ECO:0000313" key="8">
    <source>
        <dbReference type="EMBL" id="OAD22243.1"/>
    </source>
</evidence>
<proteinExistence type="predicted"/>
<dbReference type="PANTHER" id="PTHR43289">
    <property type="entry name" value="MITOGEN-ACTIVATED PROTEIN KINASE KINASE KINASE 20-RELATED"/>
    <property type="match status" value="1"/>
</dbReference>
<feature type="transmembrane region" description="Helical" evidence="6">
    <location>
        <begin position="462"/>
        <end position="484"/>
    </location>
</feature>
<keyword evidence="8" id="KW-0723">Serine/threonine-protein kinase</keyword>
<dbReference type="AlphaFoldDB" id="A0A176S2G9"/>
<keyword evidence="6" id="KW-0812">Transmembrane</keyword>
<evidence type="ECO:0000259" key="7">
    <source>
        <dbReference type="PROSITE" id="PS50011"/>
    </source>
</evidence>
<evidence type="ECO:0000313" key="9">
    <source>
        <dbReference type="Proteomes" id="UP000076962"/>
    </source>
</evidence>
<evidence type="ECO:0000256" key="1">
    <source>
        <dbReference type="ARBA" id="ARBA00022679"/>
    </source>
</evidence>
<dbReference type="PANTHER" id="PTHR43289:SF6">
    <property type="entry name" value="SERINE_THREONINE-PROTEIN KINASE NEKL-3"/>
    <property type="match status" value="1"/>
</dbReference>
<dbReference type="Pfam" id="PF00069">
    <property type="entry name" value="Pkinase"/>
    <property type="match status" value="1"/>
</dbReference>
<dbReference type="GO" id="GO:0004674">
    <property type="term" value="F:protein serine/threonine kinase activity"/>
    <property type="evidence" value="ECO:0007669"/>
    <property type="project" value="UniProtKB-KW"/>
</dbReference>
<reference evidence="8 9" key="1">
    <citation type="submission" date="2016-05" db="EMBL/GenBank/DDBJ databases">
        <title>Single-cell genome of chain-forming Candidatus Thiomargarita nelsonii and comparison to other large sulfur-oxidizing bacteria.</title>
        <authorList>
            <person name="Winkel M."/>
            <person name="Salman V."/>
            <person name="Woyke T."/>
            <person name="Schulz-Vogt H."/>
            <person name="Richter M."/>
            <person name="Flood B."/>
            <person name="Bailey J."/>
            <person name="Amann R."/>
            <person name="Mussmann M."/>
        </authorList>
    </citation>
    <scope>NUCLEOTIDE SEQUENCE [LARGE SCALE GENOMIC DNA]</scope>
    <source>
        <strain evidence="8 9">THI036</strain>
    </source>
</reference>
<dbReference type="GO" id="GO:0005524">
    <property type="term" value="F:ATP binding"/>
    <property type="evidence" value="ECO:0007669"/>
    <property type="project" value="UniProtKB-KW"/>
</dbReference>
<keyword evidence="3 8" id="KW-0418">Kinase</keyword>
<name>A0A176S2G9_9GAMM</name>
<evidence type="ECO:0000256" key="3">
    <source>
        <dbReference type="ARBA" id="ARBA00022777"/>
    </source>
</evidence>
<gene>
    <name evidence="8" type="ORF">THIOM_001958</name>
</gene>
<keyword evidence="9" id="KW-1185">Reference proteome</keyword>
<keyword evidence="1 8" id="KW-0808">Transferase</keyword>
<dbReference type="SUPFAM" id="SSF56112">
    <property type="entry name" value="Protein kinase-like (PK-like)"/>
    <property type="match status" value="1"/>
</dbReference>
<evidence type="ECO:0000256" key="2">
    <source>
        <dbReference type="ARBA" id="ARBA00022741"/>
    </source>
</evidence>
<feature type="transmembrane region" description="Helical" evidence="6">
    <location>
        <begin position="362"/>
        <end position="380"/>
    </location>
</feature>
<evidence type="ECO:0000256" key="4">
    <source>
        <dbReference type="ARBA" id="ARBA00022840"/>
    </source>
</evidence>
<dbReference type="PROSITE" id="PS50011">
    <property type="entry name" value="PROTEIN_KINASE_DOM"/>
    <property type="match status" value="1"/>
</dbReference>
<comment type="caution">
    <text evidence="8">The sequence shown here is derived from an EMBL/GenBank/DDBJ whole genome shotgun (WGS) entry which is preliminary data.</text>
</comment>
<dbReference type="EC" id="2.7.-.-" evidence="8"/>